<dbReference type="Proteomes" id="UP001287445">
    <property type="component" value="Unassembled WGS sequence"/>
</dbReference>
<dbReference type="Pfam" id="PF05853">
    <property type="entry name" value="BKACE"/>
    <property type="match status" value="1"/>
</dbReference>
<dbReference type="GO" id="GO:0043720">
    <property type="term" value="F:3-keto-5-aminohexanoate cleavage activity"/>
    <property type="evidence" value="ECO:0007669"/>
    <property type="project" value="InterPro"/>
</dbReference>
<comment type="cofactor">
    <cofactor evidence="1">
        <name>Zn(2+)</name>
        <dbReference type="ChEBI" id="CHEBI:29105"/>
    </cofactor>
</comment>
<dbReference type="AlphaFoldDB" id="A0AAJ2R2Q2"/>
<dbReference type="PANTHER" id="PTHR37418:SF2">
    <property type="entry name" value="3-KETO-5-AMINOHEXANOATE CLEAVAGE ENZYME"/>
    <property type="match status" value="1"/>
</dbReference>
<keyword evidence="4" id="KW-0862">Zinc</keyword>
<dbReference type="InterPro" id="IPR008567">
    <property type="entry name" value="BKACE"/>
</dbReference>
<name>A0AAJ2R2Q2_DELAC</name>
<keyword evidence="3" id="KW-0479">Metal-binding</keyword>
<dbReference type="GO" id="GO:0046872">
    <property type="term" value="F:metal ion binding"/>
    <property type="evidence" value="ECO:0007669"/>
    <property type="project" value="UniProtKB-KW"/>
</dbReference>
<organism evidence="6 7">
    <name type="scientific">Delftia acidovorans</name>
    <name type="common">Pseudomonas acidovorans</name>
    <name type="synonym">Comamonas acidovorans</name>
    <dbReference type="NCBI Taxonomy" id="80866"/>
    <lineage>
        <taxon>Bacteria</taxon>
        <taxon>Pseudomonadati</taxon>
        <taxon>Pseudomonadota</taxon>
        <taxon>Betaproteobacteria</taxon>
        <taxon>Burkholderiales</taxon>
        <taxon>Comamonadaceae</taxon>
        <taxon>Delftia</taxon>
    </lineage>
</organism>
<sequence>MSTPAPTSTASPTSPTSPTSTTSQWSDPLIVTVAPNGAYKQPADHRALPITPQALAATARACLDAGAAMIHMHIRDAQGRHSLDVDGYREAWRVVREAVGTDMVVQITSEAAGVYRAPEQIAMVQALRPEAVSIGLREIDQPEIGDAGLAHFFTGLVRDQVMVQVILYDVADLRRWQALRAQGVVPEAPWFLLFVLGRYSAGQTSRPQDLLPFLAAHDGGEPWAVCAFGSTENTCIAAAAAFGGHARVGFENNLLTRDGHTAPDNAALVRQAVVSAQALGRPLATADDIRRRFTPG</sequence>
<dbReference type="PANTHER" id="PTHR37418">
    <property type="entry name" value="3-KETO-5-AMINOHEXANOATE CLEAVAGE ENZYME-RELATED"/>
    <property type="match status" value="1"/>
</dbReference>
<proteinExistence type="predicted"/>
<evidence type="ECO:0000256" key="3">
    <source>
        <dbReference type="ARBA" id="ARBA00022723"/>
    </source>
</evidence>
<dbReference type="Gene3D" id="3.20.20.70">
    <property type="entry name" value="Aldolase class I"/>
    <property type="match status" value="1"/>
</dbReference>
<reference evidence="6" key="1">
    <citation type="submission" date="2023-11" db="EMBL/GenBank/DDBJ databases">
        <title>Identification and selenium tolerance of Delftia acidovorans R3-25.</title>
        <authorList>
            <person name="Zhang S."/>
            <person name="Liu Y."/>
            <person name="Guo Y."/>
        </authorList>
    </citation>
    <scope>NUCLEOTIDE SEQUENCE</scope>
    <source>
        <strain evidence="6">R3-25</strain>
    </source>
</reference>
<dbReference type="InterPro" id="IPR013785">
    <property type="entry name" value="Aldolase_TIM"/>
</dbReference>
<evidence type="ECO:0000256" key="2">
    <source>
        <dbReference type="ARBA" id="ARBA00022679"/>
    </source>
</evidence>
<evidence type="ECO:0000313" key="7">
    <source>
        <dbReference type="Proteomes" id="UP001287445"/>
    </source>
</evidence>
<protein>
    <submittedName>
        <fullName evidence="6">3-keto-5-aminohexanoate cleavage protein</fullName>
    </submittedName>
</protein>
<comment type="caution">
    <text evidence="6">The sequence shown here is derived from an EMBL/GenBank/DDBJ whole genome shotgun (WGS) entry which is preliminary data.</text>
</comment>
<evidence type="ECO:0000256" key="1">
    <source>
        <dbReference type="ARBA" id="ARBA00001947"/>
    </source>
</evidence>
<evidence type="ECO:0000313" key="6">
    <source>
        <dbReference type="EMBL" id="MDX4957049.1"/>
    </source>
</evidence>
<dbReference type="SUPFAM" id="SSF51395">
    <property type="entry name" value="FMN-linked oxidoreductases"/>
    <property type="match status" value="1"/>
</dbReference>
<evidence type="ECO:0000256" key="5">
    <source>
        <dbReference type="SAM" id="MobiDB-lite"/>
    </source>
</evidence>
<feature type="region of interest" description="Disordered" evidence="5">
    <location>
        <begin position="1"/>
        <end position="27"/>
    </location>
</feature>
<accession>A0AAJ2R2Q2</accession>
<gene>
    <name evidence="6" type="ORF">SGN30_26850</name>
</gene>
<evidence type="ECO:0000256" key="4">
    <source>
        <dbReference type="ARBA" id="ARBA00022833"/>
    </source>
</evidence>
<dbReference type="RefSeq" id="WP_319076572.1">
    <property type="nucleotide sequence ID" value="NZ_JAWWMZ010000015.1"/>
</dbReference>
<feature type="compositionally biased region" description="Low complexity" evidence="5">
    <location>
        <begin position="1"/>
        <end position="23"/>
    </location>
</feature>
<keyword evidence="2" id="KW-0808">Transferase</keyword>
<dbReference type="EMBL" id="JAWWMZ010000015">
    <property type="protein sequence ID" value="MDX4957049.1"/>
    <property type="molecule type" value="Genomic_DNA"/>
</dbReference>